<keyword evidence="3" id="KW-1185">Reference proteome</keyword>
<organism evidence="2 3">
    <name type="scientific">Jutongia huaianensis</name>
    <dbReference type="NCBI Taxonomy" id="2763668"/>
    <lineage>
        <taxon>Bacteria</taxon>
        <taxon>Bacillati</taxon>
        <taxon>Bacillota</taxon>
        <taxon>Clostridia</taxon>
        <taxon>Lachnospirales</taxon>
        <taxon>Lachnospiraceae</taxon>
        <taxon>Jutongia</taxon>
    </lineage>
</organism>
<comment type="caution">
    <text evidence="2">The sequence shown here is derived from an EMBL/GenBank/DDBJ whole genome shotgun (WGS) entry which is preliminary data.</text>
</comment>
<name>A0ABR7N2J2_9FIRM</name>
<dbReference type="Proteomes" id="UP000606193">
    <property type="component" value="Unassembled WGS sequence"/>
</dbReference>
<dbReference type="SUPFAM" id="SSF53448">
    <property type="entry name" value="Nucleotide-diphospho-sugar transferases"/>
    <property type="match status" value="1"/>
</dbReference>
<dbReference type="EMBL" id="JACRSX010000006">
    <property type="protein sequence ID" value="MBC8562267.1"/>
    <property type="molecule type" value="Genomic_DNA"/>
</dbReference>
<evidence type="ECO:0000313" key="3">
    <source>
        <dbReference type="Proteomes" id="UP000606193"/>
    </source>
</evidence>
<dbReference type="InterPro" id="IPR029044">
    <property type="entry name" value="Nucleotide-diphossugar_trans"/>
</dbReference>
<evidence type="ECO:0000313" key="2">
    <source>
        <dbReference type="EMBL" id="MBC8562267.1"/>
    </source>
</evidence>
<reference evidence="2 3" key="1">
    <citation type="submission" date="2020-08" db="EMBL/GenBank/DDBJ databases">
        <title>Genome public.</title>
        <authorList>
            <person name="Liu C."/>
            <person name="Sun Q."/>
        </authorList>
    </citation>
    <scope>NUCLEOTIDE SEQUENCE [LARGE SCALE GENOMIC DNA]</scope>
    <source>
        <strain evidence="2 3">NSJ-37</strain>
    </source>
</reference>
<proteinExistence type="predicted"/>
<protein>
    <submittedName>
        <fullName evidence="2">Glycosyltransferase family 2 protein</fullName>
    </submittedName>
</protein>
<dbReference type="InterPro" id="IPR001173">
    <property type="entry name" value="Glyco_trans_2-like"/>
</dbReference>
<gene>
    <name evidence="2" type="ORF">H8704_06440</name>
</gene>
<dbReference type="Gene3D" id="3.90.550.10">
    <property type="entry name" value="Spore Coat Polysaccharide Biosynthesis Protein SpsA, Chain A"/>
    <property type="match status" value="1"/>
</dbReference>
<accession>A0ABR7N2J2</accession>
<dbReference type="RefSeq" id="WP_249297740.1">
    <property type="nucleotide sequence ID" value="NZ_JACRSX010000006.1"/>
</dbReference>
<dbReference type="PANTHER" id="PTHR22916">
    <property type="entry name" value="GLYCOSYLTRANSFERASE"/>
    <property type="match status" value="1"/>
</dbReference>
<sequence length="326" mass="38768">MDKVSIIIPVYNAEKYLRKCLDSVMSQDYGSYEVICVNDCSPDNSREILEEYRGKYPEKIVVLENEENMGQGRSRMRALKQASGEYFMFVDSDDYIAQDYIFRFMSEVEKEPYDIVVAGFTKDIEGKKVLHDIKDSAWTLVCYPLACAKMFRTAFIREHDIDFSKVRVGEDIYFSIAIFYENVKYKIIHYFGYYYRFNAFSTTESLTYDREHEKYVAEMFRVFLEKYDLQKISEEKRRMIEYTYVANMVNALITYGHGCHPAKMKKKYQFWLGDMKQKFPDYKRNPYYGIFKPKGQSSKIRLGVGVTMLLHRVHLDTLMFRIISWL</sequence>
<dbReference type="PANTHER" id="PTHR22916:SF3">
    <property type="entry name" value="UDP-GLCNAC:BETAGAL BETA-1,3-N-ACETYLGLUCOSAMINYLTRANSFERASE-LIKE PROTEIN 1"/>
    <property type="match status" value="1"/>
</dbReference>
<dbReference type="Pfam" id="PF00535">
    <property type="entry name" value="Glycos_transf_2"/>
    <property type="match status" value="1"/>
</dbReference>
<evidence type="ECO:0000259" key="1">
    <source>
        <dbReference type="Pfam" id="PF00535"/>
    </source>
</evidence>
<feature type="domain" description="Glycosyltransferase 2-like" evidence="1">
    <location>
        <begin position="5"/>
        <end position="130"/>
    </location>
</feature>
<dbReference type="CDD" id="cd00761">
    <property type="entry name" value="Glyco_tranf_GTA_type"/>
    <property type="match status" value="1"/>
</dbReference>